<protein>
    <recommendedName>
        <fullName evidence="14">Bifunctional enzyme IspD/IspF</fullName>
    </recommendedName>
    <domain>
        <recommendedName>
            <fullName evidence="14">2-C-methyl-D-erythritol 4-phosphate cytidylyltransferase</fullName>
            <ecNumber evidence="14">2.7.7.60</ecNumber>
        </recommendedName>
        <alternativeName>
            <fullName evidence="14">4-diphosphocytidyl-2C-methyl-D-erythritol synthase</fullName>
        </alternativeName>
        <alternativeName>
            <fullName evidence="14">MEP cytidylyltransferase</fullName>
            <shortName evidence="14">MCT</shortName>
        </alternativeName>
    </domain>
    <domain>
        <recommendedName>
            <fullName evidence="14">2-C-methyl-D-erythritol 2,4-cyclodiphosphate synthase</fullName>
            <shortName evidence="14">MECDP-synthase</shortName>
            <shortName evidence="14">MECPP-synthase</shortName>
            <shortName evidence="14">MECPS</shortName>
            <ecNumber evidence="14">4.6.1.12</ecNumber>
        </recommendedName>
    </domain>
</protein>
<dbReference type="SUPFAM" id="SSF69765">
    <property type="entry name" value="IpsF-like"/>
    <property type="match status" value="1"/>
</dbReference>
<feature type="binding site" evidence="14">
    <location>
        <begin position="322"/>
        <end position="323"/>
    </location>
    <ligand>
        <name>4-CDP-2-C-methyl-D-erythritol 2-phosphate</name>
        <dbReference type="ChEBI" id="CHEBI:57919"/>
    </ligand>
</feature>
<dbReference type="GO" id="GO:0016779">
    <property type="term" value="F:nucleotidyltransferase activity"/>
    <property type="evidence" value="ECO:0007669"/>
    <property type="project" value="UniProtKB-KW"/>
</dbReference>
<dbReference type="NCBIfam" id="TIGR00151">
    <property type="entry name" value="ispF"/>
    <property type="match status" value="1"/>
</dbReference>
<dbReference type="InterPro" id="IPR003526">
    <property type="entry name" value="MECDP_synthase"/>
</dbReference>
<comment type="caution">
    <text evidence="14">Lacks conserved residue(s) required for the propagation of feature annotation.</text>
</comment>
<dbReference type="Gene3D" id="3.90.550.10">
    <property type="entry name" value="Spore Coat Polysaccharide Biosynthesis Protein SpsA, Chain A"/>
    <property type="match status" value="1"/>
</dbReference>
<dbReference type="CDD" id="cd00554">
    <property type="entry name" value="MECDP_synthase"/>
    <property type="match status" value="1"/>
</dbReference>
<dbReference type="EC" id="2.7.7.60" evidence="14"/>
<comment type="catalytic activity">
    <reaction evidence="1 14">
        <text>4-CDP-2-C-methyl-D-erythritol 2-phosphate = 2-C-methyl-D-erythritol 2,4-cyclic diphosphate + CMP</text>
        <dbReference type="Rhea" id="RHEA:23864"/>
        <dbReference type="ChEBI" id="CHEBI:57919"/>
        <dbReference type="ChEBI" id="CHEBI:58483"/>
        <dbReference type="ChEBI" id="CHEBI:60377"/>
        <dbReference type="EC" id="4.6.1.12"/>
    </reaction>
</comment>
<dbReference type="HAMAP" id="MF_00107">
    <property type="entry name" value="IspF"/>
    <property type="match status" value="1"/>
</dbReference>
<keyword evidence="10 14" id="KW-0479">Metal-binding</keyword>
<dbReference type="InterPro" id="IPR020555">
    <property type="entry name" value="MECDP_synthase_CS"/>
</dbReference>
<dbReference type="EC" id="4.6.1.12" evidence="14"/>
<evidence type="ECO:0000313" key="17">
    <source>
        <dbReference type="Proteomes" id="UP001424441"/>
    </source>
</evidence>
<dbReference type="Gene3D" id="3.30.1330.50">
    <property type="entry name" value="2-C-methyl-D-erythritol 2,4-cyclodiphosphate synthase"/>
    <property type="match status" value="1"/>
</dbReference>
<feature type="binding site" evidence="14">
    <location>
        <position position="330"/>
    </location>
    <ligand>
        <name>a divalent metal cation</name>
        <dbReference type="ChEBI" id="CHEBI:60240"/>
    </ligand>
</feature>
<feature type="binding site" evidence="14">
    <location>
        <begin position="420"/>
        <end position="423"/>
    </location>
    <ligand>
        <name>4-CDP-2-C-methyl-D-erythritol 2-phosphate</name>
        <dbReference type="ChEBI" id="CHEBI:57919"/>
    </ligand>
</feature>
<dbReference type="Pfam" id="PF02542">
    <property type="entry name" value="YgbB"/>
    <property type="match status" value="1"/>
</dbReference>
<feature type="site" description="Positions MEP for the nucleophilic attack" evidence="14">
    <location>
        <position position="265"/>
    </location>
</feature>
<feature type="binding site" evidence="14">
    <location>
        <position position="427"/>
    </location>
    <ligand>
        <name>4-CDP-2-C-methyl-D-erythritol 2-phosphate</name>
        <dbReference type="ChEBI" id="CHEBI:57919"/>
    </ligand>
</feature>
<feature type="binding site" evidence="14">
    <location>
        <begin position="296"/>
        <end position="298"/>
    </location>
    <ligand>
        <name>4-CDP-2-C-methyl-D-erythritol 2-phosphate</name>
        <dbReference type="ChEBI" id="CHEBI:57919"/>
    </ligand>
</feature>
<evidence type="ECO:0000256" key="14">
    <source>
        <dbReference type="HAMAP-Rule" id="MF_01520"/>
    </source>
</evidence>
<feature type="binding site" evidence="14">
    <location>
        <position position="430"/>
    </location>
    <ligand>
        <name>4-CDP-2-C-methyl-D-erythritol 2-phosphate</name>
        <dbReference type="ChEBI" id="CHEBI:57919"/>
    </ligand>
</feature>
<feature type="domain" description="2-C-methyl-D-erythritol 2,4-cyclodiphosphate synthase" evidence="15">
    <location>
        <begin position="290"/>
        <end position="442"/>
    </location>
</feature>
<comment type="similarity">
    <text evidence="6">Belongs to the IspF family.</text>
</comment>
<sequence>MGSFKTAYYLSNTRSKRNKTPTLMCLNTFLGWHFFSLSFKSLLRLNLIEGNATLKTAAVIVAAGRGERAGQSVEGPKQYRRIGNQAVLMRTLATFLQCDALSKIVIVIHADDKALYQAACPITDPRILVVTGGPTRQESTQLGLLALAEDKPDYVMIHDGVRPFVTLDLLGRIISNLQPSSGVLPALAVSDTLKQADTDGMVQKTVPRAGLYAAQTPQAFPYAPIFEAHSKALKAGLTDFTDDAAIAEWHGLAVTIIEGSADNTKLTWAKDIEMANQRLNNAPSFFPDVRTGNGYDVHAFEEGDFVTLCGVEIPFDKKLSGHSDADVGFHALTDALLATRGAGDIGTHFPPSEPQWKGAASHIFLEFAVKLVREAGGRITNTDVTLICEEPKIGPHRPAMTKSLAQILNISADRISVKATTNEKLGFLGRGEGIAAIVTATVVYPGEVPAHEDVL</sequence>
<keyword evidence="17" id="KW-1185">Reference proteome</keyword>
<comment type="similarity">
    <text evidence="14">In the N-terminal section; belongs to the IspD/TarI cytidylyltransferase family. IspD subfamily.</text>
</comment>
<feature type="site" description="Transition state stabilizer" evidence="14">
    <location>
        <position position="421"/>
    </location>
</feature>
<feature type="region of interest" description="2-C-methyl-D-erythritol 4-phosphate cytidylyltransferase" evidence="14">
    <location>
        <begin position="1"/>
        <end position="289"/>
    </location>
</feature>
<dbReference type="PROSITE" id="PS01350">
    <property type="entry name" value="ISPF"/>
    <property type="match status" value="1"/>
</dbReference>
<evidence type="ECO:0000259" key="15">
    <source>
        <dbReference type="Pfam" id="PF02542"/>
    </source>
</evidence>
<dbReference type="InterPro" id="IPR001228">
    <property type="entry name" value="IspD"/>
</dbReference>
<evidence type="ECO:0000256" key="11">
    <source>
        <dbReference type="ARBA" id="ARBA00023229"/>
    </source>
</evidence>
<name>A0ABP3R842_9HYPH</name>
<evidence type="ECO:0000256" key="1">
    <source>
        <dbReference type="ARBA" id="ARBA00000200"/>
    </source>
</evidence>
<dbReference type="Pfam" id="PF01128">
    <property type="entry name" value="IspD"/>
    <property type="match status" value="1"/>
</dbReference>
<evidence type="ECO:0000256" key="5">
    <source>
        <dbReference type="ARBA" id="ARBA00004787"/>
    </source>
</evidence>
<proteinExistence type="inferred from homology"/>
<dbReference type="PROSITE" id="PS01295">
    <property type="entry name" value="ISPD"/>
    <property type="match status" value="1"/>
</dbReference>
<keyword evidence="8 14" id="KW-0808">Transferase</keyword>
<dbReference type="NCBIfam" id="NF006899">
    <property type="entry name" value="PRK09382.1"/>
    <property type="match status" value="1"/>
</dbReference>
<dbReference type="PANTHER" id="PTHR43181">
    <property type="entry name" value="2-C-METHYL-D-ERYTHRITOL 2,4-CYCLODIPHOSPHATE SYNTHASE, CHLOROPLASTIC"/>
    <property type="match status" value="1"/>
</dbReference>
<evidence type="ECO:0000256" key="3">
    <source>
        <dbReference type="ARBA" id="ARBA00001968"/>
    </source>
</evidence>
<dbReference type="CDD" id="cd02516">
    <property type="entry name" value="CDP-ME_synthetase"/>
    <property type="match status" value="1"/>
</dbReference>
<dbReference type="InterPro" id="IPR034683">
    <property type="entry name" value="IspD/TarI"/>
</dbReference>
<dbReference type="InterPro" id="IPR026596">
    <property type="entry name" value="IspD/F"/>
</dbReference>
<evidence type="ECO:0000256" key="7">
    <source>
        <dbReference type="ARBA" id="ARBA00009789"/>
    </source>
</evidence>
<comment type="pathway">
    <text evidence="5 14">Isoprenoid biosynthesis; isopentenyl diphosphate biosynthesis via DXP pathway; isopentenyl diphosphate from 1-deoxy-D-xylulose 5-phosphate: step 2/6.</text>
</comment>
<feature type="site" description="Positions MEP for the nucleophilic attack" evidence="14">
    <location>
        <position position="208"/>
    </location>
</feature>
<evidence type="ECO:0000313" key="16">
    <source>
        <dbReference type="EMBL" id="GAA0602335.1"/>
    </source>
</evidence>
<keyword evidence="9 14" id="KW-0548">Nucleotidyltransferase</keyword>
<organism evidence="16 17">
    <name type="scientific">Paenochrobactrum glaciei</name>
    <dbReference type="NCBI Taxonomy" id="486407"/>
    <lineage>
        <taxon>Bacteria</taxon>
        <taxon>Pseudomonadati</taxon>
        <taxon>Pseudomonadota</taxon>
        <taxon>Alphaproteobacteria</taxon>
        <taxon>Hyphomicrobiales</taxon>
        <taxon>Brucellaceae</taxon>
        <taxon>Paenochrobactrum</taxon>
    </lineage>
</organism>
<keyword evidence="12 14" id="KW-0456">Lyase</keyword>
<comment type="similarity">
    <text evidence="7">Belongs to the IspD/TarI cytidylyltransferase family. IspD subfamily.</text>
</comment>
<dbReference type="SUPFAM" id="SSF53448">
    <property type="entry name" value="Nucleotide-diphospho-sugar transferases"/>
    <property type="match status" value="1"/>
</dbReference>
<dbReference type="HAMAP" id="MF_00108">
    <property type="entry name" value="IspD"/>
    <property type="match status" value="1"/>
</dbReference>
<accession>A0ABP3R842</accession>
<evidence type="ECO:0000256" key="10">
    <source>
        <dbReference type="ARBA" id="ARBA00022723"/>
    </source>
</evidence>
<dbReference type="InterPro" id="IPR036571">
    <property type="entry name" value="MECDP_synthase_sf"/>
</dbReference>
<comment type="cofactor">
    <cofactor evidence="3 14">
        <name>a divalent metal cation</name>
        <dbReference type="ChEBI" id="CHEBI:60240"/>
    </cofactor>
</comment>
<dbReference type="InterPro" id="IPR018294">
    <property type="entry name" value="ISPD_synthase_CS"/>
</dbReference>
<gene>
    <name evidence="14" type="primary">ispDF</name>
    <name evidence="16" type="ORF">GCM10008943_17170</name>
</gene>
<evidence type="ECO:0000256" key="4">
    <source>
        <dbReference type="ARBA" id="ARBA00004709"/>
    </source>
</evidence>
<evidence type="ECO:0000256" key="13">
    <source>
        <dbReference type="ARBA" id="ARBA00023268"/>
    </source>
</evidence>
<dbReference type="HAMAP" id="MF_01520">
    <property type="entry name" value="IspDF"/>
    <property type="match status" value="1"/>
</dbReference>
<comment type="caution">
    <text evidence="16">The sequence shown here is derived from an EMBL/GenBank/DDBJ whole genome shotgun (WGS) entry which is preliminary data.</text>
</comment>
<dbReference type="EMBL" id="BAAADE010000002">
    <property type="protein sequence ID" value="GAA0602335.1"/>
    <property type="molecule type" value="Genomic_DNA"/>
</dbReference>
<keyword evidence="13 14" id="KW-0511">Multifunctional enzyme</keyword>
<reference evidence="17" key="1">
    <citation type="journal article" date="2019" name="Int. J. Syst. Evol. Microbiol.">
        <title>The Global Catalogue of Microorganisms (GCM) 10K type strain sequencing project: providing services to taxonomists for standard genome sequencing and annotation.</title>
        <authorList>
            <consortium name="The Broad Institute Genomics Platform"/>
            <consortium name="The Broad Institute Genome Sequencing Center for Infectious Disease"/>
            <person name="Wu L."/>
            <person name="Ma J."/>
        </authorList>
    </citation>
    <scope>NUCLEOTIDE SEQUENCE [LARGE SCALE GENOMIC DNA]</scope>
    <source>
        <strain evidence="17">JCM 15115</strain>
    </source>
</reference>
<evidence type="ECO:0000256" key="9">
    <source>
        <dbReference type="ARBA" id="ARBA00022695"/>
    </source>
</evidence>
<feature type="binding site" evidence="14">
    <location>
        <position position="296"/>
    </location>
    <ligand>
        <name>a divalent metal cation</name>
        <dbReference type="ChEBI" id="CHEBI:60240"/>
    </ligand>
</feature>
<feature type="site" description="Transition state stabilizer" evidence="14">
    <location>
        <position position="68"/>
    </location>
</feature>
<dbReference type="InterPro" id="IPR029044">
    <property type="entry name" value="Nucleotide-diphossugar_trans"/>
</dbReference>
<feature type="binding site" evidence="14">
    <location>
        <position position="298"/>
    </location>
    <ligand>
        <name>a divalent metal cation</name>
        <dbReference type="ChEBI" id="CHEBI:60240"/>
    </ligand>
</feature>
<evidence type="ECO:0000256" key="2">
    <source>
        <dbReference type="ARBA" id="ARBA00001282"/>
    </source>
</evidence>
<feature type="site" description="Transition state stabilizer" evidence="14">
    <location>
        <position position="322"/>
    </location>
</feature>
<feature type="region of interest" description="2-C-methyl-D-erythritol 2,4-cyclodiphosphate synthase" evidence="14">
    <location>
        <begin position="290"/>
        <end position="455"/>
    </location>
</feature>
<comment type="function">
    <text evidence="14">Bifunctional enzyme that catalyzes the formation of 4-diphosphocytidyl-2-C-methyl-D-erythritol from CTP and 2-C-methyl-D-erythritol 4-phosphate (MEP) (IspD), and catalyzes the conversion of 4-diphosphocytidyl-2-C-methyl-D-erythritol 2-phosphate (CDP-ME2P) to 2-C-methyl-D-erythritol 2,4-cyclodiphosphate (ME-CPP) with a corresponding release of cytidine 5-monophosphate (CMP) (IspF).</text>
</comment>
<evidence type="ECO:0000256" key="8">
    <source>
        <dbReference type="ARBA" id="ARBA00022679"/>
    </source>
</evidence>
<comment type="pathway">
    <text evidence="4 14">Isoprenoid biosynthesis; isopentenyl diphosphate biosynthesis via DXP pathway; isopentenyl diphosphate from 1-deoxy-D-xylulose 5-phosphate: step 4/6.</text>
</comment>
<evidence type="ECO:0000256" key="6">
    <source>
        <dbReference type="ARBA" id="ARBA00008480"/>
    </source>
</evidence>
<evidence type="ECO:0000256" key="12">
    <source>
        <dbReference type="ARBA" id="ARBA00023239"/>
    </source>
</evidence>
<feature type="binding site" evidence="14">
    <location>
        <begin position="344"/>
        <end position="346"/>
    </location>
    <ligand>
        <name>4-CDP-2-C-methyl-D-erythritol 2-phosphate</name>
        <dbReference type="ChEBI" id="CHEBI:57919"/>
    </ligand>
</feature>
<dbReference type="Proteomes" id="UP001424441">
    <property type="component" value="Unassembled WGS sequence"/>
</dbReference>
<comment type="catalytic activity">
    <reaction evidence="2 14">
        <text>2-C-methyl-D-erythritol 4-phosphate + CTP + H(+) = 4-CDP-2-C-methyl-D-erythritol + diphosphate</text>
        <dbReference type="Rhea" id="RHEA:13429"/>
        <dbReference type="ChEBI" id="CHEBI:15378"/>
        <dbReference type="ChEBI" id="CHEBI:33019"/>
        <dbReference type="ChEBI" id="CHEBI:37563"/>
        <dbReference type="ChEBI" id="CHEBI:57823"/>
        <dbReference type="ChEBI" id="CHEBI:58262"/>
        <dbReference type="EC" id="2.7.7.60"/>
    </reaction>
</comment>
<dbReference type="PANTHER" id="PTHR43181:SF1">
    <property type="entry name" value="2-C-METHYL-D-ERYTHRITOL 2,4-CYCLODIPHOSPHATE SYNTHASE, CHLOROPLASTIC"/>
    <property type="match status" value="1"/>
</dbReference>
<feature type="site" description="Transition state stabilizer" evidence="14">
    <location>
        <position position="77"/>
    </location>
</feature>
<keyword evidence="11 14" id="KW-0414">Isoprene biosynthesis</keyword>
<dbReference type="NCBIfam" id="TIGR00453">
    <property type="entry name" value="ispD"/>
    <property type="match status" value="1"/>
</dbReference>
<comment type="similarity">
    <text evidence="14">In the C-terminal section; belongs to the IspF family.</text>
</comment>